<reference evidence="2" key="3">
    <citation type="submission" date="2024-02" db="UniProtKB">
        <authorList>
            <consortium name="WormBaseParasite"/>
        </authorList>
    </citation>
    <scope>IDENTIFICATION</scope>
    <source>
        <strain evidence="2">pt0022</strain>
    </source>
</reference>
<reference evidence="1" key="1">
    <citation type="submission" date="2015-03" db="EMBL/GenBank/DDBJ databases">
        <title>Wuchereria bancrofti Genome Sequencing Papua New Guinea Strain.</title>
        <authorList>
            <person name="Small S.T."/>
            <person name="Serre D."/>
            <person name="Zimmerman P.A."/>
        </authorList>
    </citation>
    <scope>NUCLEOTIDE SEQUENCE [LARGE SCALE GENOMIC DNA]</scope>
    <source>
        <strain evidence="1">pt0022</strain>
    </source>
</reference>
<name>A0AAF5PND3_WUCBA</name>
<protein>
    <submittedName>
        <fullName evidence="2">Uncharacterized protein</fullName>
    </submittedName>
</protein>
<evidence type="ECO:0000313" key="1">
    <source>
        <dbReference type="Proteomes" id="UP000093561"/>
    </source>
</evidence>
<organism evidence="1 2">
    <name type="scientific">Wuchereria bancrofti</name>
    <dbReference type="NCBI Taxonomy" id="6293"/>
    <lineage>
        <taxon>Eukaryota</taxon>
        <taxon>Metazoa</taxon>
        <taxon>Ecdysozoa</taxon>
        <taxon>Nematoda</taxon>
        <taxon>Chromadorea</taxon>
        <taxon>Rhabditida</taxon>
        <taxon>Spirurina</taxon>
        <taxon>Spiruromorpha</taxon>
        <taxon>Filarioidea</taxon>
        <taxon>Onchocercidae</taxon>
        <taxon>Wuchereria</taxon>
    </lineage>
</organism>
<reference evidence="1" key="2">
    <citation type="journal article" date="2016" name="Mol. Ecol.">
        <title>Population genomics of the filarial nematode parasite Wuchereria bancrofti from mosquitoes.</title>
        <authorList>
            <person name="Small S.T."/>
            <person name="Reimer L.J."/>
            <person name="Tisch D.J."/>
            <person name="King C.L."/>
            <person name="Christensen B.M."/>
            <person name="Siba P.M."/>
            <person name="Kazura J.W."/>
            <person name="Serre D."/>
            <person name="Zimmerman P.A."/>
        </authorList>
    </citation>
    <scope>NUCLEOTIDE SEQUENCE</scope>
    <source>
        <strain evidence="1">pt0022</strain>
    </source>
</reference>
<evidence type="ECO:0000313" key="2">
    <source>
        <dbReference type="WBParaSite" id="mrna-Wban_03198"/>
    </source>
</evidence>
<dbReference type="Proteomes" id="UP000093561">
    <property type="component" value="Unassembled WGS sequence"/>
</dbReference>
<sequence>MIIDNNRNQPSAFVVPLDKTMICVLLL</sequence>
<proteinExistence type="predicted"/>
<accession>A0AAF5PND3</accession>
<dbReference type="AlphaFoldDB" id="A0AAF5PND3"/>
<dbReference type="WBParaSite" id="mrna-Wban_03198">
    <property type="protein sequence ID" value="mrna-Wban_03198"/>
    <property type="gene ID" value="Wban_03198"/>
</dbReference>